<sequence>MHLTVFIYSSCQPKQVTPVDGLIGKVWKAKSVKEGTTVVYTDGGTGNVKPGYSGFRLDLTKKDQVTLKDIDGRTLTGTWSVSTDNTRLILEKLQPNPTGTVGTIEYLFLSLPTATNMNIQRTAESRKTGNSINEYELVPE</sequence>
<proteinExistence type="predicted"/>
<accession>A0A1S2VLB8</accession>
<name>A0A1S2VLB8_9BACT</name>
<organism evidence="1 2">
    <name type="scientific">Arsenicibacter rosenii</name>
    <dbReference type="NCBI Taxonomy" id="1750698"/>
    <lineage>
        <taxon>Bacteria</taxon>
        <taxon>Pseudomonadati</taxon>
        <taxon>Bacteroidota</taxon>
        <taxon>Cytophagia</taxon>
        <taxon>Cytophagales</taxon>
        <taxon>Spirosomataceae</taxon>
        <taxon>Arsenicibacter</taxon>
    </lineage>
</organism>
<dbReference type="AlphaFoldDB" id="A0A1S2VLB8"/>
<evidence type="ECO:0000313" key="1">
    <source>
        <dbReference type="EMBL" id="OIN59529.1"/>
    </source>
</evidence>
<evidence type="ECO:0008006" key="3">
    <source>
        <dbReference type="Google" id="ProtNLM"/>
    </source>
</evidence>
<reference evidence="1 2" key="1">
    <citation type="submission" date="2016-10" db="EMBL/GenBank/DDBJ databases">
        <title>Arsenicibacter rosenii gen. nov., sp. nov., an efficient arsenic-methylating bacterium isolated from an arsenic-contaminated paddy soil.</title>
        <authorList>
            <person name="Huang K."/>
        </authorList>
    </citation>
    <scope>NUCLEOTIDE SEQUENCE [LARGE SCALE GENOMIC DNA]</scope>
    <source>
        <strain evidence="1 2">SM-1</strain>
    </source>
</reference>
<evidence type="ECO:0000313" key="2">
    <source>
        <dbReference type="Proteomes" id="UP000181790"/>
    </source>
</evidence>
<dbReference type="Proteomes" id="UP000181790">
    <property type="component" value="Unassembled WGS sequence"/>
</dbReference>
<protein>
    <recommendedName>
        <fullName evidence="3">Lipocalin-like domain-containing protein</fullName>
    </recommendedName>
</protein>
<keyword evidence="2" id="KW-1185">Reference proteome</keyword>
<dbReference type="EMBL" id="MORL01000004">
    <property type="protein sequence ID" value="OIN59529.1"/>
    <property type="molecule type" value="Genomic_DNA"/>
</dbReference>
<gene>
    <name evidence="1" type="ORF">BLX24_10120</name>
</gene>
<comment type="caution">
    <text evidence="1">The sequence shown here is derived from an EMBL/GenBank/DDBJ whole genome shotgun (WGS) entry which is preliminary data.</text>
</comment>